<name>A0A942UB90_9BACI</name>
<evidence type="ECO:0000313" key="1">
    <source>
        <dbReference type="EMBL" id="MBS4214984.1"/>
    </source>
</evidence>
<evidence type="ECO:0000313" key="2">
    <source>
        <dbReference type="Proteomes" id="UP000679749"/>
    </source>
</evidence>
<dbReference type="InterPro" id="IPR036291">
    <property type="entry name" value="NAD(P)-bd_dom_sf"/>
</dbReference>
<dbReference type="AlphaFoldDB" id="A0A942UB90"/>
<reference evidence="1" key="1">
    <citation type="submission" date="2021-05" db="EMBL/GenBank/DDBJ databases">
        <title>Novel Bacillus species.</title>
        <authorList>
            <person name="Liu G."/>
        </authorList>
    </citation>
    <scope>NUCLEOTIDE SEQUENCE</scope>
    <source>
        <strain evidence="1">FJAT-49825</strain>
    </source>
</reference>
<dbReference type="Gene3D" id="3.40.50.720">
    <property type="entry name" value="NAD(P)-binding Rossmann-like Domain"/>
    <property type="match status" value="1"/>
</dbReference>
<sequence length="77" mass="8349">MLAIFLYILYSGLAELVAINKLVNRIGNPNDIANLALFLASEESDFITGQVINADGGILAQNAAVPQVKIKNLSWEF</sequence>
<comment type="caution">
    <text evidence="1">The sequence shown here is derived from an EMBL/GenBank/DDBJ whole genome shotgun (WGS) entry which is preliminary data.</text>
</comment>
<dbReference type="SUPFAM" id="SSF51735">
    <property type="entry name" value="NAD(P)-binding Rossmann-fold domains"/>
    <property type="match status" value="1"/>
</dbReference>
<accession>A0A942UB90</accession>
<proteinExistence type="predicted"/>
<keyword evidence="2" id="KW-1185">Reference proteome</keyword>
<organism evidence="1 2">
    <name type="scientific">Neobacillus rhizophilus</name>
    <dbReference type="NCBI Taxonomy" id="2833579"/>
    <lineage>
        <taxon>Bacteria</taxon>
        <taxon>Bacillati</taxon>
        <taxon>Bacillota</taxon>
        <taxon>Bacilli</taxon>
        <taxon>Bacillales</taxon>
        <taxon>Bacillaceae</taxon>
        <taxon>Neobacillus</taxon>
    </lineage>
</organism>
<dbReference type="InterPro" id="IPR002347">
    <property type="entry name" value="SDR_fam"/>
</dbReference>
<dbReference type="Pfam" id="PF13561">
    <property type="entry name" value="adh_short_C2"/>
    <property type="match status" value="1"/>
</dbReference>
<dbReference type="EMBL" id="JAGYPF010000004">
    <property type="protein sequence ID" value="MBS4214984.1"/>
    <property type="molecule type" value="Genomic_DNA"/>
</dbReference>
<gene>
    <name evidence="1" type="ORF">KHA99_21285</name>
</gene>
<dbReference type="Proteomes" id="UP000679749">
    <property type="component" value="Unassembled WGS sequence"/>
</dbReference>
<protein>
    <submittedName>
        <fullName evidence="1">SDR family oxidoreductase</fullName>
    </submittedName>
</protein>